<sequence length="59" mass="6821">MYKRHAAHLINFPLVVLLLTLSRSRFQSTRRCSEIHYSPPPHSPCRPWDLSAPPSIIEP</sequence>
<evidence type="ECO:0000256" key="1">
    <source>
        <dbReference type="SAM" id="MobiDB-lite"/>
    </source>
</evidence>
<feature type="chain" id="PRO_5025340440" description="Secreted protein" evidence="2">
    <location>
        <begin position="27"/>
        <end position="59"/>
    </location>
</feature>
<evidence type="ECO:0000313" key="3">
    <source>
        <dbReference type="EMBL" id="KAF2190585.1"/>
    </source>
</evidence>
<keyword evidence="4" id="KW-1185">Reference proteome</keyword>
<feature type="region of interest" description="Disordered" evidence="1">
    <location>
        <begin position="37"/>
        <end position="59"/>
    </location>
</feature>
<accession>A0A6A6EHK7</accession>
<evidence type="ECO:0000313" key="4">
    <source>
        <dbReference type="Proteomes" id="UP000800200"/>
    </source>
</evidence>
<dbReference type="AlphaFoldDB" id="A0A6A6EHK7"/>
<organism evidence="3 4">
    <name type="scientific">Zopfia rhizophila CBS 207.26</name>
    <dbReference type="NCBI Taxonomy" id="1314779"/>
    <lineage>
        <taxon>Eukaryota</taxon>
        <taxon>Fungi</taxon>
        <taxon>Dikarya</taxon>
        <taxon>Ascomycota</taxon>
        <taxon>Pezizomycotina</taxon>
        <taxon>Dothideomycetes</taxon>
        <taxon>Dothideomycetes incertae sedis</taxon>
        <taxon>Zopfiaceae</taxon>
        <taxon>Zopfia</taxon>
    </lineage>
</organism>
<protein>
    <recommendedName>
        <fullName evidence="5">Secreted protein</fullName>
    </recommendedName>
</protein>
<dbReference type="Proteomes" id="UP000800200">
    <property type="component" value="Unassembled WGS sequence"/>
</dbReference>
<feature type="signal peptide" evidence="2">
    <location>
        <begin position="1"/>
        <end position="26"/>
    </location>
</feature>
<reference evidence="3" key="1">
    <citation type="journal article" date="2020" name="Stud. Mycol.">
        <title>101 Dothideomycetes genomes: a test case for predicting lifestyles and emergence of pathogens.</title>
        <authorList>
            <person name="Haridas S."/>
            <person name="Albert R."/>
            <person name="Binder M."/>
            <person name="Bloem J."/>
            <person name="Labutti K."/>
            <person name="Salamov A."/>
            <person name="Andreopoulos B."/>
            <person name="Baker S."/>
            <person name="Barry K."/>
            <person name="Bills G."/>
            <person name="Bluhm B."/>
            <person name="Cannon C."/>
            <person name="Castanera R."/>
            <person name="Culley D."/>
            <person name="Daum C."/>
            <person name="Ezra D."/>
            <person name="Gonzalez J."/>
            <person name="Henrissat B."/>
            <person name="Kuo A."/>
            <person name="Liang C."/>
            <person name="Lipzen A."/>
            <person name="Lutzoni F."/>
            <person name="Magnuson J."/>
            <person name="Mondo S."/>
            <person name="Nolan M."/>
            <person name="Ohm R."/>
            <person name="Pangilinan J."/>
            <person name="Park H.-J."/>
            <person name="Ramirez L."/>
            <person name="Alfaro M."/>
            <person name="Sun H."/>
            <person name="Tritt A."/>
            <person name="Yoshinaga Y."/>
            <person name="Zwiers L.-H."/>
            <person name="Turgeon B."/>
            <person name="Goodwin S."/>
            <person name="Spatafora J."/>
            <person name="Crous P."/>
            <person name="Grigoriev I."/>
        </authorList>
    </citation>
    <scope>NUCLEOTIDE SEQUENCE</scope>
    <source>
        <strain evidence="3">CBS 207.26</strain>
    </source>
</reference>
<dbReference type="EMBL" id="ML994618">
    <property type="protein sequence ID" value="KAF2190585.1"/>
    <property type="molecule type" value="Genomic_DNA"/>
</dbReference>
<gene>
    <name evidence="3" type="ORF">K469DRAFT_721487</name>
</gene>
<evidence type="ECO:0000256" key="2">
    <source>
        <dbReference type="SAM" id="SignalP"/>
    </source>
</evidence>
<name>A0A6A6EHK7_9PEZI</name>
<keyword evidence="2" id="KW-0732">Signal</keyword>
<proteinExistence type="predicted"/>
<evidence type="ECO:0008006" key="5">
    <source>
        <dbReference type="Google" id="ProtNLM"/>
    </source>
</evidence>